<accession>A0A562UTF9</accession>
<evidence type="ECO:0000313" key="3">
    <source>
        <dbReference type="Proteomes" id="UP000320547"/>
    </source>
</evidence>
<gene>
    <name evidence="2" type="ORF">JN10_0526</name>
</gene>
<keyword evidence="1" id="KW-0732">Signal</keyword>
<sequence>MRTIFASAAALTLIAAPAAANADTVEVRVSVADLDLNTAAGRAALEERVERQARKACKVETALDRAPEMTDWSCVEAAKTAALAKVDASQNGGTGMAAE</sequence>
<protein>
    <submittedName>
        <fullName evidence="2">UrcA family protein</fullName>
    </submittedName>
</protein>
<feature type="signal peptide" evidence="1">
    <location>
        <begin position="1"/>
        <end position="22"/>
    </location>
</feature>
<name>A0A562UTF9_9SPHN</name>
<dbReference type="Proteomes" id="UP000320547">
    <property type="component" value="Unassembled WGS sequence"/>
</dbReference>
<reference evidence="2 3" key="1">
    <citation type="submission" date="2019-07" db="EMBL/GenBank/DDBJ databases">
        <title>Genomic Encyclopedia of Archaeal and Bacterial Type Strains, Phase II (KMG-II): from individual species to whole genera.</title>
        <authorList>
            <person name="Goeker M."/>
        </authorList>
    </citation>
    <scope>NUCLEOTIDE SEQUENCE [LARGE SCALE GENOMIC DNA]</scope>
    <source>
        <strain evidence="2 3">ATCC BAA-2084</strain>
    </source>
</reference>
<keyword evidence="3" id="KW-1185">Reference proteome</keyword>
<dbReference type="AlphaFoldDB" id="A0A562UTF9"/>
<comment type="caution">
    <text evidence="2">The sequence shown here is derived from an EMBL/GenBank/DDBJ whole genome shotgun (WGS) entry which is preliminary data.</text>
</comment>
<organism evidence="2 3">
    <name type="scientific">Altererythrobacter ishigakiensis</name>
    <dbReference type="NCBI Taxonomy" id="476157"/>
    <lineage>
        <taxon>Bacteria</taxon>
        <taxon>Pseudomonadati</taxon>
        <taxon>Pseudomonadota</taxon>
        <taxon>Alphaproteobacteria</taxon>
        <taxon>Sphingomonadales</taxon>
        <taxon>Erythrobacteraceae</taxon>
        <taxon>Altererythrobacter</taxon>
    </lineage>
</organism>
<evidence type="ECO:0000256" key="1">
    <source>
        <dbReference type="SAM" id="SignalP"/>
    </source>
</evidence>
<evidence type="ECO:0000313" key="2">
    <source>
        <dbReference type="EMBL" id="TWJ08906.1"/>
    </source>
</evidence>
<dbReference type="NCBIfam" id="TIGR04433">
    <property type="entry name" value="UrcA_uranyl"/>
    <property type="match status" value="1"/>
</dbReference>
<dbReference type="OrthoDB" id="7474986at2"/>
<dbReference type="InterPro" id="IPR030972">
    <property type="entry name" value="UrcA_uranyl"/>
</dbReference>
<proteinExistence type="predicted"/>
<feature type="chain" id="PRO_5022192250" evidence="1">
    <location>
        <begin position="23"/>
        <end position="99"/>
    </location>
</feature>
<dbReference type="EMBL" id="VLLK01000001">
    <property type="protein sequence ID" value="TWJ08906.1"/>
    <property type="molecule type" value="Genomic_DNA"/>
</dbReference>
<dbReference type="RefSeq" id="WP_067596560.1">
    <property type="nucleotide sequence ID" value="NZ_CP015963.1"/>
</dbReference>